<proteinExistence type="predicted"/>
<name>A0A1W2GBS0_REIFA</name>
<dbReference type="PRINTS" id="PR00344">
    <property type="entry name" value="BCTRLSENSOR"/>
</dbReference>
<dbReference type="SUPFAM" id="SSF47384">
    <property type="entry name" value="Homodimeric domain of signal transducing histidine kinase"/>
    <property type="match status" value="1"/>
</dbReference>
<keyword evidence="9" id="KW-1185">Reference proteome</keyword>
<keyword evidence="6" id="KW-1133">Transmembrane helix</keyword>
<keyword evidence="6" id="KW-0812">Transmembrane</keyword>
<sequence length="537" mass="61211">MNQMAIRGLIVAMGLSLVGLVFFQVYWIESIISANEEAFKRDVQDALNTVAEKLEKKEAMIVAVDNFHTNFAFKSPSENDSTQYELIESTFEKKVIQVQDYAKDTSKRPEWLSFYFDSEKDDPKLKNVSIKLTETPSDNPEEQIFIKEGEVDSIITNNIEYQKRLKRIAKKSEYVQLAMHELFAGVKSLKSRIDVIEADSLLRNGLLDRGIELPYDFGIFDPLEEKFTIEKIADSRNELQSSDLRASLFPNDIMGAAGYLVVRFPGQQRYLLGKIWFTLLSSLIFIVIILVCFSYAIHTIFKQKKLSEIKNDFINNMTHEFKTPISTVSLACEALRDEQVKNTEGLNERYLGIIHDENKRLGLQVEKVLQMAVIERNDFKLKLEEVNVHEIIENAMSNIQIQVTNKGGVLSKDLQAINQTITADQMHLTNIVYNLLDNATKYSADQPSIKVMTIDHARGIMIKIVDKGIGMSKDVMTKIFEKFYRIPTGNLHDVKGFGLGLSYVKNMVEAHGGDIQVRSEPKKGSEFTVFLPYQLNN</sequence>
<evidence type="ECO:0000313" key="8">
    <source>
        <dbReference type="EMBL" id="SMD34129.1"/>
    </source>
</evidence>
<dbReference type="CDD" id="cd00082">
    <property type="entry name" value="HisKA"/>
    <property type="match status" value="1"/>
</dbReference>
<dbReference type="InterPro" id="IPR036097">
    <property type="entry name" value="HisK_dim/P_sf"/>
</dbReference>
<dbReference type="OrthoDB" id="1933776at2"/>
<dbReference type="SMART" id="SM00388">
    <property type="entry name" value="HisKA"/>
    <property type="match status" value="1"/>
</dbReference>
<dbReference type="Pfam" id="PF00512">
    <property type="entry name" value="HisKA"/>
    <property type="match status" value="1"/>
</dbReference>
<comment type="catalytic activity">
    <reaction evidence="1">
        <text>ATP + protein L-histidine = ADP + protein N-phospho-L-histidine.</text>
        <dbReference type="EC" id="2.7.13.3"/>
    </reaction>
</comment>
<dbReference type="InterPro" id="IPR036890">
    <property type="entry name" value="HATPase_C_sf"/>
</dbReference>
<evidence type="ECO:0000256" key="4">
    <source>
        <dbReference type="ARBA" id="ARBA00022679"/>
    </source>
</evidence>
<protein>
    <recommendedName>
        <fullName evidence="2">histidine kinase</fullName>
        <ecNumber evidence="2">2.7.13.3</ecNumber>
    </recommendedName>
</protein>
<dbReference type="PANTHER" id="PTHR43547">
    <property type="entry name" value="TWO-COMPONENT HISTIDINE KINASE"/>
    <property type="match status" value="1"/>
</dbReference>
<organism evidence="8 9">
    <name type="scientific">Reichenbachiella faecimaris</name>
    <dbReference type="NCBI Taxonomy" id="692418"/>
    <lineage>
        <taxon>Bacteria</taxon>
        <taxon>Pseudomonadati</taxon>
        <taxon>Bacteroidota</taxon>
        <taxon>Cytophagia</taxon>
        <taxon>Cytophagales</taxon>
        <taxon>Reichenbachiellaceae</taxon>
        <taxon>Reichenbachiella</taxon>
    </lineage>
</organism>
<dbReference type="CDD" id="cd00075">
    <property type="entry name" value="HATPase"/>
    <property type="match status" value="1"/>
</dbReference>
<gene>
    <name evidence="8" type="ORF">SAMN04488029_1854</name>
</gene>
<dbReference type="PROSITE" id="PS50109">
    <property type="entry name" value="HIS_KIN"/>
    <property type="match status" value="1"/>
</dbReference>
<dbReference type="FunFam" id="3.30.565.10:FF:000006">
    <property type="entry name" value="Sensor histidine kinase WalK"/>
    <property type="match status" value="1"/>
</dbReference>
<evidence type="ECO:0000256" key="1">
    <source>
        <dbReference type="ARBA" id="ARBA00000085"/>
    </source>
</evidence>
<evidence type="ECO:0000256" key="5">
    <source>
        <dbReference type="ARBA" id="ARBA00022777"/>
    </source>
</evidence>
<evidence type="ECO:0000256" key="6">
    <source>
        <dbReference type="SAM" id="Phobius"/>
    </source>
</evidence>
<feature type="domain" description="Histidine kinase" evidence="7">
    <location>
        <begin position="316"/>
        <end position="535"/>
    </location>
</feature>
<reference evidence="8 9" key="1">
    <citation type="submission" date="2017-04" db="EMBL/GenBank/DDBJ databases">
        <authorList>
            <person name="Afonso C.L."/>
            <person name="Miller P.J."/>
            <person name="Scott M.A."/>
            <person name="Spackman E."/>
            <person name="Goraichik I."/>
            <person name="Dimitrov K.M."/>
            <person name="Suarez D.L."/>
            <person name="Swayne D.E."/>
        </authorList>
    </citation>
    <scope>NUCLEOTIDE SEQUENCE [LARGE SCALE GENOMIC DNA]</scope>
    <source>
        <strain evidence="8 9">DSM 26133</strain>
    </source>
</reference>
<dbReference type="Proteomes" id="UP000192472">
    <property type="component" value="Unassembled WGS sequence"/>
</dbReference>
<accession>A0A1W2GBS0</accession>
<evidence type="ECO:0000259" key="7">
    <source>
        <dbReference type="PROSITE" id="PS50109"/>
    </source>
</evidence>
<evidence type="ECO:0000256" key="3">
    <source>
        <dbReference type="ARBA" id="ARBA00022553"/>
    </source>
</evidence>
<keyword evidence="6" id="KW-0472">Membrane</keyword>
<dbReference type="SUPFAM" id="SSF55874">
    <property type="entry name" value="ATPase domain of HSP90 chaperone/DNA topoisomerase II/histidine kinase"/>
    <property type="match status" value="1"/>
</dbReference>
<feature type="transmembrane region" description="Helical" evidence="6">
    <location>
        <begin position="275"/>
        <end position="297"/>
    </location>
</feature>
<keyword evidence="4" id="KW-0808">Transferase</keyword>
<dbReference type="EMBL" id="FWYF01000002">
    <property type="protein sequence ID" value="SMD34129.1"/>
    <property type="molecule type" value="Genomic_DNA"/>
</dbReference>
<dbReference type="InterPro" id="IPR004358">
    <property type="entry name" value="Sig_transdc_His_kin-like_C"/>
</dbReference>
<dbReference type="InterPro" id="IPR005467">
    <property type="entry name" value="His_kinase_dom"/>
</dbReference>
<dbReference type="Pfam" id="PF02518">
    <property type="entry name" value="HATPase_c"/>
    <property type="match status" value="1"/>
</dbReference>
<dbReference type="SMART" id="SM00387">
    <property type="entry name" value="HATPase_c"/>
    <property type="match status" value="1"/>
</dbReference>
<dbReference type="Gene3D" id="1.10.287.130">
    <property type="match status" value="1"/>
</dbReference>
<keyword evidence="3" id="KW-0597">Phosphoprotein</keyword>
<dbReference type="InterPro" id="IPR003661">
    <property type="entry name" value="HisK_dim/P_dom"/>
</dbReference>
<dbReference type="RefSeq" id="WP_084372537.1">
    <property type="nucleotide sequence ID" value="NZ_FWYF01000002.1"/>
</dbReference>
<keyword evidence="5 8" id="KW-0418">Kinase</keyword>
<evidence type="ECO:0000256" key="2">
    <source>
        <dbReference type="ARBA" id="ARBA00012438"/>
    </source>
</evidence>
<dbReference type="InterPro" id="IPR003594">
    <property type="entry name" value="HATPase_dom"/>
</dbReference>
<dbReference type="GO" id="GO:0000155">
    <property type="term" value="F:phosphorelay sensor kinase activity"/>
    <property type="evidence" value="ECO:0007669"/>
    <property type="project" value="InterPro"/>
</dbReference>
<dbReference type="AlphaFoldDB" id="A0A1W2GBS0"/>
<dbReference type="EC" id="2.7.13.3" evidence="2"/>
<dbReference type="Gene3D" id="3.30.565.10">
    <property type="entry name" value="Histidine kinase-like ATPase, C-terminal domain"/>
    <property type="match status" value="1"/>
</dbReference>
<dbReference type="PANTHER" id="PTHR43547:SF2">
    <property type="entry name" value="HYBRID SIGNAL TRANSDUCTION HISTIDINE KINASE C"/>
    <property type="match status" value="1"/>
</dbReference>
<evidence type="ECO:0000313" key="9">
    <source>
        <dbReference type="Proteomes" id="UP000192472"/>
    </source>
</evidence>
<dbReference type="STRING" id="692418.SAMN04488029_1854"/>